<evidence type="ECO:0000259" key="1">
    <source>
        <dbReference type="Pfam" id="PF07727"/>
    </source>
</evidence>
<dbReference type="Pfam" id="PF07727">
    <property type="entry name" value="RVT_2"/>
    <property type="match status" value="1"/>
</dbReference>
<keyword evidence="3" id="KW-1185">Reference proteome</keyword>
<comment type="caution">
    <text evidence="2">The sequence shown here is derived from an EMBL/GenBank/DDBJ whole genome shotgun (WGS) entry which is preliminary data.</text>
</comment>
<name>A0A9Q3I6I9_9BASI</name>
<gene>
    <name evidence="2" type="ORF">O181_071446</name>
</gene>
<dbReference type="AlphaFoldDB" id="A0A9Q3I6I9"/>
<evidence type="ECO:0000313" key="2">
    <source>
        <dbReference type="EMBL" id="MBW0531731.1"/>
    </source>
</evidence>
<organism evidence="2 3">
    <name type="scientific">Austropuccinia psidii MF-1</name>
    <dbReference type="NCBI Taxonomy" id="1389203"/>
    <lineage>
        <taxon>Eukaryota</taxon>
        <taxon>Fungi</taxon>
        <taxon>Dikarya</taxon>
        <taxon>Basidiomycota</taxon>
        <taxon>Pucciniomycotina</taxon>
        <taxon>Pucciniomycetes</taxon>
        <taxon>Pucciniales</taxon>
        <taxon>Sphaerophragmiaceae</taxon>
        <taxon>Austropuccinia</taxon>
    </lineage>
</organism>
<evidence type="ECO:0000313" key="3">
    <source>
        <dbReference type="Proteomes" id="UP000765509"/>
    </source>
</evidence>
<feature type="domain" description="Reverse transcriptase Ty1/copia-type" evidence="1">
    <location>
        <begin position="40"/>
        <end position="277"/>
    </location>
</feature>
<dbReference type="InterPro" id="IPR013103">
    <property type="entry name" value="RVT_2"/>
</dbReference>
<dbReference type="EMBL" id="AVOT02037091">
    <property type="protein sequence ID" value="MBW0531731.1"/>
    <property type="molecule type" value="Genomic_DNA"/>
</dbReference>
<dbReference type="OrthoDB" id="3344688at2759"/>
<reference evidence="2" key="1">
    <citation type="submission" date="2021-03" db="EMBL/GenBank/DDBJ databases">
        <title>Draft genome sequence of rust myrtle Austropuccinia psidii MF-1, a brazilian biotype.</title>
        <authorList>
            <person name="Quecine M.C."/>
            <person name="Pachon D.M.R."/>
            <person name="Bonatelli M.L."/>
            <person name="Correr F.H."/>
            <person name="Franceschini L.M."/>
            <person name="Leite T.F."/>
            <person name="Margarido G.R.A."/>
            <person name="Almeida C.A."/>
            <person name="Ferrarezi J.A."/>
            <person name="Labate C.A."/>
        </authorList>
    </citation>
    <scope>NUCLEOTIDE SEQUENCE</scope>
    <source>
        <strain evidence="2">MF-1</strain>
    </source>
</reference>
<dbReference type="InterPro" id="IPR043502">
    <property type="entry name" value="DNA/RNA_pol_sf"/>
</dbReference>
<proteinExistence type="predicted"/>
<accession>A0A9Q3I6I9</accession>
<sequence length="336" mass="38751">MSSNHHKQSPKEFQKFNARKDVEKWQAAINKELENMNRLKVWEIVDKKPSDHPITSTWVFKVKHDHNHSVTERKARLCAQGFHQIEGLDPWKTFSPTRKISSLQLLISHAARNSLLFHQMDVKSAFLNAPLEEELTLAIPDAINKDKENKVLQLHKEIYGLKQAPLAWYNHLASWLKKARFKCSVSEPRVFYRTESKPVWIYIHVDDLAIFGPDLTLFNQELQNAFNMKDLGKAELLLGVKVNHLTGGFSLSQEHYIDKLAEEYEIKNLTPLNTPLKPNIQLSNATEDEVRVFKEMQINYPSAIGELNYISLDSRPDITFAVSNLSQFLENTGITH</sequence>
<protein>
    <recommendedName>
        <fullName evidence="1">Reverse transcriptase Ty1/copia-type domain-containing protein</fullName>
    </recommendedName>
</protein>
<dbReference type="Proteomes" id="UP000765509">
    <property type="component" value="Unassembled WGS sequence"/>
</dbReference>
<dbReference type="SUPFAM" id="SSF56672">
    <property type="entry name" value="DNA/RNA polymerases"/>
    <property type="match status" value="1"/>
</dbReference>